<sequence length="85" mass="9351">MRRMQLVAPAINLRSGQRSSVDTTRRLGVLFPKVCPQVNLQGFAQRGVGKTASQYSSTLLLEALMSFITSQNIVLFSDHNLVQSA</sequence>
<evidence type="ECO:0000313" key="1">
    <source>
        <dbReference type="EMBL" id="KAG2854992.1"/>
    </source>
</evidence>
<dbReference type="EMBL" id="RCMG01000398">
    <property type="protein sequence ID" value="KAG2854992.1"/>
    <property type="molecule type" value="Genomic_DNA"/>
</dbReference>
<evidence type="ECO:0000313" key="2">
    <source>
        <dbReference type="Proteomes" id="UP000735874"/>
    </source>
</evidence>
<reference evidence="1" key="1">
    <citation type="submission" date="2018-10" db="EMBL/GenBank/DDBJ databases">
        <title>Effector identification in a new, highly contiguous assembly of the strawberry crown rot pathogen Phytophthora cactorum.</title>
        <authorList>
            <person name="Armitage A.D."/>
            <person name="Nellist C.F."/>
            <person name="Bates H."/>
            <person name="Vickerstaff R.J."/>
            <person name="Harrison R.J."/>
        </authorList>
    </citation>
    <scope>NUCLEOTIDE SEQUENCE</scope>
    <source>
        <strain evidence="1">15-7</strain>
    </source>
</reference>
<gene>
    <name evidence="1" type="ORF">PC113_g12825</name>
</gene>
<accession>A0A8T0YZ73</accession>
<dbReference type="AlphaFoldDB" id="A0A8T0YZ73"/>
<comment type="caution">
    <text evidence="1">The sequence shown here is derived from an EMBL/GenBank/DDBJ whole genome shotgun (WGS) entry which is preliminary data.</text>
</comment>
<protein>
    <submittedName>
        <fullName evidence="1">Uncharacterized protein</fullName>
    </submittedName>
</protein>
<proteinExistence type="predicted"/>
<name>A0A8T0YZ73_9STRA</name>
<organism evidence="1 2">
    <name type="scientific">Phytophthora cactorum</name>
    <dbReference type="NCBI Taxonomy" id="29920"/>
    <lineage>
        <taxon>Eukaryota</taxon>
        <taxon>Sar</taxon>
        <taxon>Stramenopiles</taxon>
        <taxon>Oomycota</taxon>
        <taxon>Peronosporomycetes</taxon>
        <taxon>Peronosporales</taxon>
        <taxon>Peronosporaceae</taxon>
        <taxon>Phytophthora</taxon>
    </lineage>
</organism>
<dbReference type="Proteomes" id="UP000735874">
    <property type="component" value="Unassembled WGS sequence"/>
</dbReference>